<comment type="caution">
    <text evidence="8">The sequence shown here is derived from an EMBL/GenBank/DDBJ whole genome shotgun (WGS) entry which is preliminary data.</text>
</comment>
<dbReference type="PANTHER" id="PTHR32322:SF2">
    <property type="entry name" value="EAMA DOMAIN-CONTAINING PROTEIN"/>
    <property type="match status" value="1"/>
</dbReference>
<accession>A0A0R2QCA5</accession>
<dbReference type="GO" id="GO:0016020">
    <property type="term" value="C:membrane"/>
    <property type="evidence" value="ECO:0007669"/>
    <property type="project" value="UniProtKB-SubCell"/>
</dbReference>
<organism evidence="8 9">
    <name type="scientific">Acidimicrobiia bacterium BACL6 MAG-120924-bin43</name>
    <dbReference type="NCBI Taxonomy" id="1655583"/>
    <lineage>
        <taxon>Bacteria</taxon>
        <taxon>Bacillati</taxon>
        <taxon>Actinomycetota</taxon>
        <taxon>Acidimicrobiia</taxon>
        <taxon>acIV cluster</taxon>
    </lineage>
</organism>
<proteinExistence type="inferred from homology"/>
<keyword evidence="3 6" id="KW-0812">Transmembrane</keyword>
<name>A0A0R2QCA5_9ACTN</name>
<feature type="transmembrane region" description="Helical" evidence="6">
    <location>
        <begin position="80"/>
        <end position="99"/>
    </location>
</feature>
<evidence type="ECO:0000256" key="2">
    <source>
        <dbReference type="ARBA" id="ARBA00007362"/>
    </source>
</evidence>
<feature type="transmembrane region" description="Helical" evidence="6">
    <location>
        <begin position="133"/>
        <end position="153"/>
    </location>
</feature>
<evidence type="ECO:0000259" key="7">
    <source>
        <dbReference type="Pfam" id="PF00892"/>
    </source>
</evidence>
<keyword evidence="5 6" id="KW-0472">Membrane</keyword>
<feature type="transmembrane region" description="Helical" evidence="6">
    <location>
        <begin position="12"/>
        <end position="37"/>
    </location>
</feature>
<comment type="subcellular location">
    <subcellularLocation>
        <location evidence="1">Membrane</location>
        <topology evidence="1">Multi-pass membrane protein</topology>
    </subcellularLocation>
</comment>
<evidence type="ECO:0000256" key="4">
    <source>
        <dbReference type="ARBA" id="ARBA00022989"/>
    </source>
</evidence>
<feature type="transmembrane region" description="Helical" evidence="6">
    <location>
        <begin position="278"/>
        <end position="295"/>
    </location>
</feature>
<evidence type="ECO:0000313" key="8">
    <source>
        <dbReference type="EMBL" id="KRO46747.1"/>
    </source>
</evidence>
<dbReference type="InterPro" id="IPR037185">
    <property type="entry name" value="EmrE-like"/>
</dbReference>
<evidence type="ECO:0000256" key="6">
    <source>
        <dbReference type="SAM" id="Phobius"/>
    </source>
</evidence>
<feature type="transmembrane region" description="Helical" evidence="6">
    <location>
        <begin position="49"/>
        <end position="68"/>
    </location>
</feature>
<dbReference type="Proteomes" id="UP000051017">
    <property type="component" value="Unassembled WGS sequence"/>
</dbReference>
<dbReference type="InterPro" id="IPR000620">
    <property type="entry name" value="EamA_dom"/>
</dbReference>
<dbReference type="InterPro" id="IPR050638">
    <property type="entry name" value="AA-Vitamin_Transporters"/>
</dbReference>
<feature type="transmembrane region" description="Helical" evidence="6">
    <location>
        <begin position="105"/>
        <end position="126"/>
    </location>
</feature>
<evidence type="ECO:0000313" key="9">
    <source>
        <dbReference type="Proteomes" id="UP000051017"/>
    </source>
</evidence>
<feature type="transmembrane region" description="Helical" evidence="6">
    <location>
        <begin position="222"/>
        <end position="242"/>
    </location>
</feature>
<dbReference type="PANTHER" id="PTHR32322">
    <property type="entry name" value="INNER MEMBRANE TRANSPORTER"/>
    <property type="match status" value="1"/>
</dbReference>
<gene>
    <name evidence="8" type="ORF">ABR75_01655</name>
</gene>
<feature type="transmembrane region" description="Helical" evidence="6">
    <location>
        <begin position="188"/>
        <end position="207"/>
    </location>
</feature>
<evidence type="ECO:0000256" key="1">
    <source>
        <dbReference type="ARBA" id="ARBA00004141"/>
    </source>
</evidence>
<comment type="similarity">
    <text evidence="2">Belongs to the EamA transporter family.</text>
</comment>
<keyword evidence="4 6" id="KW-1133">Transmembrane helix</keyword>
<reference evidence="8 9" key="1">
    <citation type="submission" date="2015-10" db="EMBL/GenBank/DDBJ databases">
        <title>Metagenome-Assembled Genomes uncover a global brackish microbiome.</title>
        <authorList>
            <person name="Hugerth L.W."/>
            <person name="Larsson J."/>
            <person name="Alneberg J."/>
            <person name="Lindh M.V."/>
            <person name="Legrand C."/>
            <person name="Pinhassi J."/>
            <person name="Andersson A.F."/>
        </authorList>
    </citation>
    <scope>NUCLEOTIDE SEQUENCE [LARGE SCALE GENOMIC DNA]</scope>
    <source>
        <strain evidence="8">BACL6 MAG-120924-bin43</strain>
    </source>
</reference>
<feature type="domain" description="EamA" evidence="7">
    <location>
        <begin position="157"/>
        <end position="295"/>
    </location>
</feature>
<dbReference type="AlphaFoldDB" id="A0A0R2QCA5"/>
<dbReference type="Pfam" id="PF00892">
    <property type="entry name" value="EamA"/>
    <property type="match status" value="2"/>
</dbReference>
<evidence type="ECO:0000256" key="5">
    <source>
        <dbReference type="ARBA" id="ARBA00023136"/>
    </source>
</evidence>
<evidence type="ECO:0000256" key="3">
    <source>
        <dbReference type="ARBA" id="ARBA00022692"/>
    </source>
</evidence>
<feature type="domain" description="EamA" evidence="7">
    <location>
        <begin position="14"/>
        <end position="148"/>
    </location>
</feature>
<dbReference type="EMBL" id="LIBJ01000241">
    <property type="protein sequence ID" value="KRO46747.1"/>
    <property type="molecule type" value="Genomic_DNA"/>
</dbReference>
<sequence length="311" mass="33640">MPASQNVLRNQGVLGIVFGVLSSSLYGITPIFVYHAFKYGADPFGLMTSRYLIATIVLFTIRTVRFGRSKWPTPKTSVQLFLLGAIGLYANSVCMFNALKYLPSGLSMVIFYFYPIIVVLFGWALYKHKPPTIIWPCLATTIIGVILSASDVSGGQMKGLIFIVAGAFAWAFYSVLASAVMPRAELTTGLMMVFAGAGFSFSVIWLLNPSGLPTTMPYVANVWLPALEIGLVGTIGAMGIFFAGMNRIGASKSAVIQTWEVLVAGLTGMFFLHQQFTFRQVLGGALILGGVLLLTRAEIKRGENLPQSVHA</sequence>
<dbReference type="SUPFAM" id="SSF103481">
    <property type="entry name" value="Multidrug resistance efflux transporter EmrE"/>
    <property type="match status" value="2"/>
</dbReference>
<feature type="transmembrane region" description="Helical" evidence="6">
    <location>
        <begin position="254"/>
        <end position="272"/>
    </location>
</feature>
<protein>
    <recommendedName>
        <fullName evidence="7">EamA domain-containing protein</fullName>
    </recommendedName>
</protein>
<feature type="transmembrane region" description="Helical" evidence="6">
    <location>
        <begin position="159"/>
        <end position="181"/>
    </location>
</feature>